<name>A0AAV7GID2_DENCH</name>
<feature type="region of interest" description="Disordered" evidence="1">
    <location>
        <begin position="1"/>
        <end position="28"/>
    </location>
</feature>
<comment type="caution">
    <text evidence="2">The sequence shown here is derived from an EMBL/GenBank/DDBJ whole genome shotgun (WGS) entry which is preliminary data.</text>
</comment>
<evidence type="ECO:0000313" key="2">
    <source>
        <dbReference type="EMBL" id="KAH0461580.1"/>
    </source>
</evidence>
<evidence type="ECO:0000313" key="3">
    <source>
        <dbReference type="Proteomes" id="UP000775213"/>
    </source>
</evidence>
<organism evidence="2 3">
    <name type="scientific">Dendrobium chrysotoxum</name>
    <name type="common">Orchid</name>
    <dbReference type="NCBI Taxonomy" id="161865"/>
    <lineage>
        <taxon>Eukaryota</taxon>
        <taxon>Viridiplantae</taxon>
        <taxon>Streptophyta</taxon>
        <taxon>Embryophyta</taxon>
        <taxon>Tracheophyta</taxon>
        <taxon>Spermatophyta</taxon>
        <taxon>Magnoliopsida</taxon>
        <taxon>Liliopsida</taxon>
        <taxon>Asparagales</taxon>
        <taxon>Orchidaceae</taxon>
        <taxon>Epidendroideae</taxon>
        <taxon>Malaxideae</taxon>
        <taxon>Dendrobiinae</taxon>
        <taxon>Dendrobium</taxon>
    </lineage>
</organism>
<gene>
    <name evidence="2" type="ORF">IEQ34_009155</name>
</gene>
<dbReference type="EMBL" id="JAGFBR010000009">
    <property type="protein sequence ID" value="KAH0461580.1"/>
    <property type="molecule type" value="Genomic_DNA"/>
</dbReference>
<reference evidence="2 3" key="1">
    <citation type="journal article" date="2021" name="Hortic Res">
        <title>Chromosome-scale assembly of the Dendrobium chrysotoxum genome enhances the understanding of orchid evolution.</title>
        <authorList>
            <person name="Zhang Y."/>
            <person name="Zhang G.Q."/>
            <person name="Zhang D."/>
            <person name="Liu X.D."/>
            <person name="Xu X.Y."/>
            <person name="Sun W.H."/>
            <person name="Yu X."/>
            <person name="Zhu X."/>
            <person name="Wang Z.W."/>
            <person name="Zhao X."/>
            <person name="Zhong W.Y."/>
            <person name="Chen H."/>
            <person name="Yin W.L."/>
            <person name="Huang T."/>
            <person name="Niu S.C."/>
            <person name="Liu Z.J."/>
        </authorList>
    </citation>
    <scope>NUCLEOTIDE SEQUENCE [LARGE SCALE GENOMIC DNA]</scope>
    <source>
        <strain evidence="2">Lindl</strain>
    </source>
</reference>
<dbReference type="AlphaFoldDB" id="A0AAV7GID2"/>
<keyword evidence="3" id="KW-1185">Reference proteome</keyword>
<dbReference type="Proteomes" id="UP000775213">
    <property type="component" value="Unassembled WGS sequence"/>
</dbReference>
<sequence>MRVVDGGSEAGTDRRRSWRTTGDTSPETRWDRFRHRFNLRKSLFGFSFPLLLLLQKVLRKIMEKRESSLLDDREETGKLSRGRELYG</sequence>
<accession>A0AAV7GID2</accession>
<evidence type="ECO:0000256" key="1">
    <source>
        <dbReference type="SAM" id="MobiDB-lite"/>
    </source>
</evidence>
<protein>
    <submittedName>
        <fullName evidence="2">Uncharacterized protein</fullName>
    </submittedName>
</protein>
<proteinExistence type="predicted"/>